<evidence type="ECO:0000313" key="4">
    <source>
        <dbReference type="Proteomes" id="UP000243975"/>
    </source>
</evidence>
<proteinExistence type="predicted"/>
<comment type="caution">
    <text evidence="3">The sequence shown here is derived from an EMBL/GenBank/DDBJ whole genome shotgun (WGS) entry which is preliminary data.</text>
</comment>
<accession>A0A103YJ51</accession>
<keyword evidence="2" id="KW-0732">Signal</keyword>
<evidence type="ECO:0000313" key="3">
    <source>
        <dbReference type="EMBL" id="KVI10071.1"/>
    </source>
</evidence>
<dbReference type="Gramene" id="KVI10071">
    <property type="protein sequence ID" value="KVI10071"/>
    <property type="gene ID" value="Ccrd_011533"/>
</dbReference>
<dbReference type="Proteomes" id="UP000243975">
    <property type="component" value="Unassembled WGS sequence"/>
</dbReference>
<evidence type="ECO:0000256" key="2">
    <source>
        <dbReference type="SAM" id="SignalP"/>
    </source>
</evidence>
<reference evidence="3 4" key="1">
    <citation type="journal article" date="2016" name="Sci. Rep.">
        <title>The genome sequence of the outbreeding globe artichoke constructed de novo incorporating a phase-aware low-pass sequencing strategy of F1 progeny.</title>
        <authorList>
            <person name="Scaglione D."/>
            <person name="Reyes-Chin-Wo S."/>
            <person name="Acquadro A."/>
            <person name="Froenicke L."/>
            <person name="Portis E."/>
            <person name="Beitel C."/>
            <person name="Tirone M."/>
            <person name="Mauro R."/>
            <person name="Lo Monaco A."/>
            <person name="Mauromicale G."/>
            <person name="Faccioli P."/>
            <person name="Cattivelli L."/>
            <person name="Rieseberg L."/>
            <person name="Michelmore R."/>
            <person name="Lanteri S."/>
        </authorList>
    </citation>
    <scope>NUCLEOTIDE SEQUENCE [LARGE SCALE GENOMIC DNA]</scope>
    <source>
        <strain evidence="3">2C</strain>
    </source>
</reference>
<protein>
    <submittedName>
        <fullName evidence="3">Uncharacterized protein</fullName>
    </submittedName>
</protein>
<feature type="region of interest" description="Disordered" evidence="1">
    <location>
        <begin position="114"/>
        <end position="145"/>
    </location>
</feature>
<keyword evidence="4" id="KW-1185">Reference proteome</keyword>
<feature type="chain" id="PRO_5007119779" evidence="2">
    <location>
        <begin position="25"/>
        <end position="162"/>
    </location>
</feature>
<organism evidence="3 4">
    <name type="scientific">Cynara cardunculus var. scolymus</name>
    <name type="common">Globe artichoke</name>
    <name type="synonym">Cynara scolymus</name>
    <dbReference type="NCBI Taxonomy" id="59895"/>
    <lineage>
        <taxon>Eukaryota</taxon>
        <taxon>Viridiplantae</taxon>
        <taxon>Streptophyta</taxon>
        <taxon>Embryophyta</taxon>
        <taxon>Tracheophyta</taxon>
        <taxon>Spermatophyta</taxon>
        <taxon>Magnoliopsida</taxon>
        <taxon>eudicotyledons</taxon>
        <taxon>Gunneridae</taxon>
        <taxon>Pentapetalae</taxon>
        <taxon>asterids</taxon>
        <taxon>campanulids</taxon>
        <taxon>Asterales</taxon>
        <taxon>Asteraceae</taxon>
        <taxon>Carduoideae</taxon>
        <taxon>Cardueae</taxon>
        <taxon>Carduinae</taxon>
        <taxon>Cynara</taxon>
    </lineage>
</organism>
<gene>
    <name evidence="3" type="ORF">Ccrd_011533</name>
</gene>
<dbReference type="EMBL" id="LEKV01001029">
    <property type="protein sequence ID" value="KVI10071.1"/>
    <property type="molecule type" value="Genomic_DNA"/>
</dbReference>
<name>A0A103YJ51_CYNCS</name>
<evidence type="ECO:0000256" key="1">
    <source>
        <dbReference type="SAM" id="MobiDB-lite"/>
    </source>
</evidence>
<feature type="signal peptide" evidence="2">
    <location>
        <begin position="1"/>
        <end position="24"/>
    </location>
</feature>
<dbReference type="AlphaFoldDB" id="A0A103YJ51"/>
<sequence>MVFMGGFMMILFLVPFHPWMKLIMQHPLYNSLIVQRMVISLSSDKSVWEAVMNNEVRDSVYEGCSTWDPYQHEGEVMEIVEKIRDGEQYPRNENTGEGEGAATEPFEKFFLSFGYGPPDHSLESGLQDSNPSADDDNDGFSSRSPSFVAAEDALLCRRGVAA</sequence>